<feature type="non-terminal residue" evidence="1">
    <location>
        <position position="1"/>
    </location>
</feature>
<name>A0ACB7FKM2_NIBAL</name>
<keyword evidence="2" id="KW-1185">Reference proteome</keyword>
<sequence>CAASLCLSTYYSLPPQPHPPTTTITTTTTTTTPPPTQSCKPPSIRLTVAMVTITTPWRQQWEADWEGGEGKAALRDERKMMAAKDKSGGKVIKVMRRRENNTRGDGESCGDEGGEDKTNGEECTK</sequence>
<accession>A0ACB7FKM2</accession>
<organism evidence="1 2">
    <name type="scientific">Nibea albiflora</name>
    <name type="common">Yellow drum</name>
    <name type="synonym">Corvina albiflora</name>
    <dbReference type="NCBI Taxonomy" id="240163"/>
    <lineage>
        <taxon>Eukaryota</taxon>
        <taxon>Metazoa</taxon>
        <taxon>Chordata</taxon>
        <taxon>Craniata</taxon>
        <taxon>Vertebrata</taxon>
        <taxon>Euteleostomi</taxon>
        <taxon>Actinopterygii</taxon>
        <taxon>Neopterygii</taxon>
        <taxon>Teleostei</taxon>
        <taxon>Neoteleostei</taxon>
        <taxon>Acanthomorphata</taxon>
        <taxon>Eupercaria</taxon>
        <taxon>Sciaenidae</taxon>
        <taxon>Nibea</taxon>
    </lineage>
</organism>
<gene>
    <name evidence="1" type="ORF">GBF38_022381</name>
</gene>
<comment type="caution">
    <text evidence="1">The sequence shown here is derived from an EMBL/GenBank/DDBJ whole genome shotgun (WGS) entry which is preliminary data.</text>
</comment>
<dbReference type="Proteomes" id="UP000805704">
    <property type="component" value="Chromosome 1"/>
</dbReference>
<proteinExistence type="predicted"/>
<evidence type="ECO:0000313" key="1">
    <source>
        <dbReference type="EMBL" id="KAG8015089.1"/>
    </source>
</evidence>
<evidence type="ECO:0000313" key="2">
    <source>
        <dbReference type="Proteomes" id="UP000805704"/>
    </source>
</evidence>
<reference evidence="1" key="1">
    <citation type="submission" date="2020-04" db="EMBL/GenBank/DDBJ databases">
        <title>A chromosome-scale assembly and high-density genetic map of the yellow drum (Nibea albiflora) genome.</title>
        <authorList>
            <person name="Xu D."/>
            <person name="Zhang W."/>
            <person name="Chen R."/>
            <person name="Tan P."/>
            <person name="Wang L."/>
            <person name="Song H."/>
            <person name="Tian L."/>
            <person name="Zhu Q."/>
            <person name="Wang B."/>
        </authorList>
    </citation>
    <scope>NUCLEOTIDE SEQUENCE</scope>
    <source>
        <strain evidence="1">ZJHYS-2018</strain>
    </source>
</reference>
<dbReference type="EMBL" id="CM024789">
    <property type="protein sequence ID" value="KAG8015089.1"/>
    <property type="molecule type" value="Genomic_DNA"/>
</dbReference>
<feature type="non-terminal residue" evidence="1">
    <location>
        <position position="125"/>
    </location>
</feature>
<protein>
    <submittedName>
        <fullName evidence="1">Uncharacterized protein</fullName>
    </submittedName>
</protein>